<dbReference type="OrthoDB" id="6285922at2759"/>
<proteinExistence type="predicted"/>
<keyword evidence="2" id="KW-1185">Reference proteome</keyword>
<reference evidence="1 2" key="1">
    <citation type="submission" date="2018-11" db="EMBL/GenBank/DDBJ databases">
        <authorList>
            <consortium name="Pathogen Informatics"/>
        </authorList>
    </citation>
    <scope>NUCLEOTIDE SEQUENCE [LARGE SCALE GENOMIC DNA]</scope>
</reference>
<organism evidence="1 2">
    <name type="scientific">Dibothriocephalus latus</name>
    <name type="common">Fish tapeworm</name>
    <name type="synonym">Diphyllobothrium latum</name>
    <dbReference type="NCBI Taxonomy" id="60516"/>
    <lineage>
        <taxon>Eukaryota</taxon>
        <taxon>Metazoa</taxon>
        <taxon>Spiralia</taxon>
        <taxon>Lophotrochozoa</taxon>
        <taxon>Platyhelminthes</taxon>
        <taxon>Cestoda</taxon>
        <taxon>Eucestoda</taxon>
        <taxon>Diphyllobothriidea</taxon>
        <taxon>Diphyllobothriidae</taxon>
        <taxon>Dibothriocephalus</taxon>
    </lineage>
</organism>
<dbReference type="AlphaFoldDB" id="A0A3P7PGC1"/>
<dbReference type="EMBL" id="UYRU01109705">
    <property type="protein sequence ID" value="VDN43947.1"/>
    <property type="molecule type" value="Genomic_DNA"/>
</dbReference>
<feature type="non-terminal residue" evidence="1">
    <location>
        <position position="69"/>
    </location>
</feature>
<evidence type="ECO:0000313" key="1">
    <source>
        <dbReference type="EMBL" id="VDN43947.1"/>
    </source>
</evidence>
<accession>A0A3P7PGC1</accession>
<gene>
    <name evidence="1" type="ORF">DILT_LOCUS19231</name>
</gene>
<evidence type="ECO:0000313" key="2">
    <source>
        <dbReference type="Proteomes" id="UP000281553"/>
    </source>
</evidence>
<protein>
    <submittedName>
        <fullName evidence="1">Uncharacterized protein</fullName>
    </submittedName>
</protein>
<sequence length="69" mass="8009">MDAFYELLIREFRQRVLNVTCVTSNSSVFSPREESVRSLRADWHADERLTGRWRSLRQRLSILLGGLGG</sequence>
<name>A0A3P7PGC1_DIBLA</name>
<dbReference type="Proteomes" id="UP000281553">
    <property type="component" value="Unassembled WGS sequence"/>
</dbReference>